<accession>A0AAV2IKE2</accession>
<dbReference type="SUPFAM" id="SSF50965">
    <property type="entry name" value="Galactose oxidase, central domain"/>
    <property type="match status" value="1"/>
</dbReference>
<reference evidence="2 3" key="1">
    <citation type="submission" date="2024-04" db="EMBL/GenBank/DDBJ databases">
        <authorList>
            <consortium name="Genoscope - CEA"/>
            <person name="William W."/>
        </authorList>
    </citation>
    <scope>NUCLEOTIDE SEQUENCE [LARGE SCALE GENOMIC DNA]</scope>
</reference>
<comment type="caution">
    <text evidence="2">The sequence shown here is derived from an EMBL/GenBank/DDBJ whole genome shotgun (WGS) entry which is preliminary data.</text>
</comment>
<dbReference type="InterPro" id="IPR011333">
    <property type="entry name" value="SKP1/BTB/POZ_sf"/>
</dbReference>
<dbReference type="PANTHER" id="PTHR45632">
    <property type="entry name" value="LD33804P"/>
    <property type="match status" value="1"/>
</dbReference>
<proteinExistence type="predicted"/>
<protein>
    <recommendedName>
        <fullName evidence="1">BTB domain-containing protein</fullName>
    </recommendedName>
</protein>
<evidence type="ECO:0000313" key="3">
    <source>
        <dbReference type="Proteomes" id="UP001497497"/>
    </source>
</evidence>
<evidence type="ECO:0000259" key="1">
    <source>
        <dbReference type="PROSITE" id="PS50097"/>
    </source>
</evidence>
<gene>
    <name evidence="2" type="ORF">GSLYS_00019647001</name>
</gene>
<dbReference type="InterPro" id="IPR000210">
    <property type="entry name" value="BTB/POZ_dom"/>
</dbReference>
<dbReference type="InterPro" id="IPR011705">
    <property type="entry name" value="BACK"/>
</dbReference>
<dbReference type="PROSITE" id="PS50097">
    <property type="entry name" value="BTB"/>
    <property type="match status" value="1"/>
</dbReference>
<dbReference type="CDD" id="cd18186">
    <property type="entry name" value="BTB_POZ_ZBTB_KLHL-like"/>
    <property type="match status" value="1"/>
</dbReference>
<sequence>MVIHKDVGFGIIESIESLWEAQELFDFTVEVEHHQIKCHRFILGACSKFFGGLFRSGMKESSNRVAVLKDVSLATFQLILTSLYTGSDVVTKSNVVAIWHASNQLQIDFLITRCEKKIVKWMTLKNLETIYKNAKLLDSKKVLNSAFEFMLSNFERIIETPLLLELPFSDLLFLVDNENLKVRSEHLVVDSILKWVECSKEACYENYSMCPFDEEGTLFLINTSLKEESDSSVDCDVQTGQADLTASREYCEIVSNELPKDIVVKSSGQATESQVDASSAIRREVISESGLVSRVNETVSPNSRRTEMLVELLKAARTCLTSLEYLNSLEEHPLLMNNVEAKEIVSSAVQYHKAISHHWPKAATHILKSKQQHFAVYMINSGIKAISLAEFKTYFLLDDSSYIYHGTPSIAVLDDEIYLCRQGMERETSLFLFKGNRLTAIQKEMRIGRLWPHENSFYAHDIDRNLIVRISPKGDNKDADDFTSLPPNVRSIMYSVSFNKKLLLFCQENERSLNETCVHSLDVSTKTWTTHGEFHHNARSMISFRDNTNTYILHNGGQLWTVIESCDGTVKFKLMGKLWKNYKTLNGTIFYHNELVIFGTNNNGDPPDINKLVYPSETFTKIRFCEVESGAGQLFPLVLSKTDLKTS</sequence>
<dbReference type="SUPFAM" id="SSF54695">
    <property type="entry name" value="POZ domain"/>
    <property type="match status" value="1"/>
</dbReference>
<organism evidence="2 3">
    <name type="scientific">Lymnaea stagnalis</name>
    <name type="common">Great pond snail</name>
    <name type="synonym">Helix stagnalis</name>
    <dbReference type="NCBI Taxonomy" id="6523"/>
    <lineage>
        <taxon>Eukaryota</taxon>
        <taxon>Metazoa</taxon>
        <taxon>Spiralia</taxon>
        <taxon>Lophotrochozoa</taxon>
        <taxon>Mollusca</taxon>
        <taxon>Gastropoda</taxon>
        <taxon>Heterobranchia</taxon>
        <taxon>Euthyneura</taxon>
        <taxon>Panpulmonata</taxon>
        <taxon>Hygrophila</taxon>
        <taxon>Lymnaeoidea</taxon>
        <taxon>Lymnaeidae</taxon>
        <taxon>Lymnaea</taxon>
    </lineage>
</organism>
<dbReference type="Gene3D" id="3.30.710.10">
    <property type="entry name" value="Potassium Channel Kv1.1, Chain A"/>
    <property type="match status" value="1"/>
</dbReference>
<dbReference type="AlphaFoldDB" id="A0AAV2IKE2"/>
<dbReference type="Proteomes" id="UP001497497">
    <property type="component" value="Unassembled WGS sequence"/>
</dbReference>
<dbReference type="Pfam" id="PF07707">
    <property type="entry name" value="BACK"/>
    <property type="match status" value="1"/>
</dbReference>
<dbReference type="Pfam" id="PF00651">
    <property type="entry name" value="BTB"/>
    <property type="match status" value="1"/>
</dbReference>
<dbReference type="EMBL" id="CAXITT010000794">
    <property type="protein sequence ID" value="CAL1546270.1"/>
    <property type="molecule type" value="Genomic_DNA"/>
</dbReference>
<feature type="domain" description="BTB" evidence="1">
    <location>
        <begin position="25"/>
        <end position="92"/>
    </location>
</feature>
<dbReference type="Gene3D" id="1.25.40.420">
    <property type="match status" value="1"/>
</dbReference>
<name>A0AAV2IKE2_LYMST</name>
<keyword evidence="3" id="KW-1185">Reference proteome</keyword>
<dbReference type="SMART" id="SM00225">
    <property type="entry name" value="BTB"/>
    <property type="match status" value="1"/>
</dbReference>
<dbReference type="InterPro" id="IPR011043">
    <property type="entry name" value="Gal_Oxase/kelch_b-propeller"/>
</dbReference>
<evidence type="ECO:0000313" key="2">
    <source>
        <dbReference type="EMBL" id="CAL1546270.1"/>
    </source>
</evidence>